<accession>A0A563DVR8</accession>
<evidence type="ECO:0000313" key="1">
    <source>
        <dbReference type="EMBL" id="TWP34307.1"/>
    </source>
</evidence>
<comment type="caution">
    <text evidence="1">The sequence shown here is derived from an EMBL/GenBank/DDBJ whole genome shotgun (WGS) entry which is preliminary data.</text>
</comment>
<dbReference type="AlphaFoldDB" id="A0A563DVR8"/>
<evidence type="ECO:0000313" key="2">
    <source>
        <dbReference type="Proteomes" id="UP000320244"/>
    </source>
</evidence>
<organism evidence="1 2">
    <name type="scientific">Leekyejoonella antrihumi</name>
    <dbReference type="NCBI Taxonomy" id="1660198"/>
    <lineage>
        <taxon>Bacteria</taxon>
        <taxon>Bacillati</taxon>
        <taxon>Actinomycetota</taxon>
        <taxon>Actinomycetes</taxon>
        <taxon>Micrococcales</taxon>
        <taxon>Dermacoccaceae</taxon>
        <taxon>Leekyejoonella</taxon>
    </lineage>
</organism>
<keyword evidence="2" id="KW-1185">Reference proteome</keyword>
<name>A0A563DVR8_9MICO</name>
<protein>
    <recommendedName>
        <fullName evidence="3">MmcQ/YjbR family DNA-binding protein</fullName>
    </recommendedName>
</protein>
<dbReference type="Proteomes" id="UP000320244">
    <property type="component" value="Unassembled WGS sequence"/>
</dbReference>
<reference evidence="1 2" key="1">
    <citation type="submission" date="2019-05" db="EMBL/GenBank/DDBJ databases">
        <authorList>
            <person name="Lee S.D."/>
        </authorList>
    </citation>
    <scope>NUCLEOTIDE SEQUENCE [LARGE SCALE GENOMIC DNA]</scope>
    <source>
        <strain evidence="1 2">C5-26</strain>
    </source>
</reference>
<dbReference type="RefSeq" id="WP_146318987.1">
    <property type="nucleotide sequence ID" value="NZ_VCQV01000029.1"/>
</dbReference>
<gene>
    <name evidence="1" type="ORF">FGL98_17900</name>
</gene>
<reference evidence="1 2" key="2">
    <citation type="submission" date="2019-08" db="EMBL/GenBank/DDBJ databases">
        <title>Jejuicoccus antrihumi gen. nov., sp. nov., a new member of the family Dermacoccaceae isolated from a cave.</title>
        <authorList>
            <person name="Schumann P."/>
            <person name="Kim I.S."/>
        </authorList>
    </citation>
    <scope>NUCLEOTIDE SEQUENCE [LARGE SCALE GENOMIC DNA]</scope>
    <source>
        <strain evidence="1 2">C5-26</strain>
    </source>
</reference>
<dbReference type="OrthoDB" id="4866162at2"/>
<dbReference type="EMBL" id="VCQV01000029">
    <property type="protein sequence ID" value="TWP34307.1"/>
    <property type="molecule type" value="Genomic_DNA"/>
</dbReference>
<evidence type="ECO:0008006" key="3">
    <source>
        <dbReference type="Google" id="ProtNLM"/>
    </source>
</evidence>
<sequence>MQMSEVADLAAELKGVRRTTSGGLAQWRLHGRLVARELDGTHVVIRADFDYRDAVLRQFPTTFSVPNRFRKHMMIVADLEAADLGAIEDALVAAWELQRADPR</sequence>
<proteinExistence type="predicted"/>